<dbReference type="Pfam" id="PF05746">
    <property type="entry name" value="DALR_1"/>
    <property type="match status" value="1"/>
</dbReference>
<evidence type="ECO:0000256" key="1">
    <source>
        <dbReference type="ARBA" id="ARBA00022598"/>
    </source>
</evidence>
<evidence type="ECO:0000256" key="2">
    <source>
        <dbReference type="ARBA" id="ARBA00022741"/>
    </source>
</evidence>
<evidence type="ECO:0000259" key="4">
    <source>
        <dbReference type="SMART" id="SM00836"/>
    </source>
</evidence>
<keyword evidence="6" id="KW-1185">Reference proteome</keyword>
<comment type="caution">
    <text evidence="5">The sequence shown here is derived from an EMBL/GenBank/DDBJ whole genome shotgun (WGS) entry which is preliminary data.</text>
</comment>
<dbReference type="EMBL" id="JBHRZH010000001">
    <property type="protein sequence ID" value="MFC3759567.1"/>
    <property type="molecule type" value="Genomic_DNA"/>
</dbReference>
<protein>
    <submittedName>
        <fullName evidence="5">DALR anticodon-binding domain-containing protein</fullName>
    </submittedName>
</protein>
<evidence type="ECO:0000313" key="6">
    <source>
        <dbReference type="Proteomes" id="UP001595699"/>
    </source>
</evidence>
<proteinExistence type="predicted"/>
<reference evidence="6" key="1">
    <citation type="journal article" date="2019" name="Int. J. Syst. Evol. Microbiol.">
        <title>The Global Catalogue of Microorganisms (GCM) 10K type strain sequencing project: providing services to taxonomists for standard genome sequencing and annotation.</title>
        <authorList>
            <consortium name="The Broad Institute Genomics Platform"/>
            <consortium name="The Broad Institute Genome Sequencing Center for Infectious Disease"/>
            <person name="Wu L."/>
            <person name="Ma J."/>
        </authorList>
    </citation>
    <scope>NUCLEOTIDE SEQUENCE [LARGE SCALE GENOMIC DNA]</scope>
    <source>
        <strain evidence="6">CGMCC 4.7241</strain>
    </source>
</reference>
<sequence length="178" mass="18929">MPSSSLPSCGDRPEFAAAEVTGAGYVNVRFRTAVFAHLLESIGPTYGGPAKTFAAPADEARYAYAMLGMVQRHAAALGLERGLDHPDVLQQRPERTLVDALGEYPAVIARATTAEPIVAVLAEIADLVPRFIEDRLAIPHGDDVPDDTHRTRLALVDATRVVLAHGLAALGQPASDRI</sequence>
<dbReference type="SUPFAM" id="SSF47323">
    <property type="entry name" value="Anticodon-binding domain of a subclass of class I aminoacyl-tRNA synthetases"/>
    <property type="match status" value="1"/>
</dbReference>
<evidence type="ECO:0000313" key="5">
    <source>
        <dbReference type="EMBL" id="MFC3759567.1"/>
    </source>
</evidence>
<dbReference type="InterPro" id="IPR008909">
    <property type="entry name" value="DALR_anticod-bd"/>
</dbReference>
<keyword evidence="2" id="KW-0547">Nucleotide-binding</keyword>
<dbReference type="Proteomes" id="UP001595699">
    <property type="component" value="Unassembled WGS sequence"/>
</dbReference>
<keyword evidence="3" id="KW-0067">ATP-binding</keyword>
<evidence type="ECO:0000256" key="3">
    <source>
        <dbReference type="ARBA" id="ARBA00022840"/>
    </source>
</evidence>
<organism evidence="5 6">
    <name type="scientific">Tenggerimyces flavus</name>
    <dbReference type="NCBI Taxonomy" id="1708749"/>
    <lineage>
        <taxon>Bacteria</taxon>
        <taxon>Bacillati</taxon>
        <taxon>Actinomycetota</taxon>
        <taxon>Actinomycetes</taxon>
        <taxon>Propionibacteriales</taxon>
        <taxon>Nocardioidaceae</taxon>
        <taxon>Tenggerimyces</taxon>
    </lineage>
</organism>
<keyword evidence="1" id="KW-0436">Ligase</keyword>
<dbReference type="RefSeq" id="WP_205122055.1">
    <property type="nucleotide sequence ID" value="NZ_JAFBCM010000001.1"/>
</dbReference>
<dbReference type="Gene3D" id="1.10.730.10">
    <property type="entry name" value="Isoleucyl-tRNA Synthetase, Domain 1"/>
    <property type="match status" value="1"/>
</dbReference>
<dbReference type="SMART" id="SM00836">
    <property type="entry name" value="DALR_1"/>
    <property type="match status" value="1"/>
</dbReference>
<name>A0ABV7Y460_9ACTN</name>
<feature type="domain" description="DALR anticodon binding" evidence="4">
    <location>
        <begin position="60"/>
        <end position="178"/>
    </location>
</feature>
<gene>
    <name evidence="5" type="ORF">ACFOUW_01835</name>
</gene>
<accession>A0ABV7Y460</accession>
<dbReference type="InterPro" id="IPR009080">
    <property type="entry name" value="tRNAsynth_Ia_anticodon-bd"/>
</dbReference>